<keyword evidence="1" id="KW-0472">Membrane</keyword>
<evidence type="ECO:0000313" key="3">
    <source>
        <dbReference type="Proteomes" id="UP000283684"/>
    </source>
</evidence>
<reference evidence="2 3" key="1">
    <citation type="submission" date="2018-08" db="EMBL/GenBank/DDBJ databases">
        <title>A genome reference for cultivated species of the human gut microbiota.</title>
        <authorList>
            <person name="Zou Y."/>
            <person name="Xue W."/>
            <person name="Luo G."/>
        </authorList>
    </citation>
    <scope>NUCLEOTIDE SEQUENCE [LARGE SCALE GENOMIC DNA]</scope>
    <source>
        <strain evidence="2 3">AM50-4</strain>
    </source>
</reference>
<evidence type="ECO:0000256" key="1">
    <source>
        <dbReference type="SAM" id="Phobius"/>
    </source>
</evidence>
<protein>
    <submittedName>
        <fullName evidence="2">Uncharacterized protein</fullName>
    </submittedName>
</protein>
<feature type="transmembrane region" description="Helical" evidence="1">
    <location>
        <begin position="35"/>
        <end position="54"/>
    </location>
</feature>
<dbReference type="EMBL" id="QSEE01000003">
    <property type="protein sequence ID" value="RGZ50491.1"/>
    <property type="molecule type" value="Genomic_DNA"/>
</dbReference>
<dbReference type="AlphaFoldDB" id="A0A413NPL8"/>
<comment type="caution">
    <text evidence="2">The sequence shown here is derived from an EMBL/GenBank/DDBJ whole genome shotgun (WGS) entry which is preliminary data.</text>
</comment>
<keyword evidence="1" id="KW-0812">Transmembrane</keyword>
<name>A0A413NPL8_BACUN</name>
<dbReference type="Proteomes" id="UP000283684">
    <property type="component" value="Unassembled WGS sequence"/>
</dbReference>
<proteinExistence type="predicted"/>
<gene>
    <name evidence="2" type="ORF">DW988_04890</name>
</gene>
<sequence length="78" mass="9045">MSSDTFLNLVGCSIFGALGVTCLICAIAFSASHQLLFTAMCFLMFYVLYTDNQYNTESVQHYFRKMLRAKRLRKRKCR</sequence>
<accession>A0A413NPL8</accession>
<feature type="transmembrane region" description="Helical" evidence="1">
    <location>
        <begin position="7"/>
        <end position="29"/>
    </location>
</feature>
<evidence type="ECO:0000313" key="2">
    <source>
        <dbReference type="EMBL" id="RGZ50491.1"/>
    </source>
</evidence>
<keyword evidence="1" id="KW-1133">Transmembrane helix</keyword>
<organism evidence="2 3">
    <name type="scientific">Bacteroides uniformis</name>
    <dbReference type="NCBI Taxonomy" id="820"/>
    <lineage>
        <taxon>Bacteria</taxon>
        <taxon>Pseudomonadati</taxon>
        <taxon>Bacteroidota</taxon>
        <taxon>Bacteroidia</taxon>
        <taxon>Bacteroidales</taxon>
        <taxon>Bacteroidaceae</taxon>
        <taxon>Bacteroides</taxon>
    </lineage>
</organism>